<keyword evidence="3" id="KW-1185">Reference proteome</keyword>
<evidence type="ECO:0000313" key="3">
    <source>
        <dbReference type="Proteomes" id="UP000201640"/>
    </source>
</evidence>
<proteinExistence type="inferred from homology"/>
<organism evidence="2 3">
    <name type="scientific">Acanthamoeba polyphaga moumouvirus</name>
    <dbReference type="NCBI Taxonomy" id="1269028"/>
    <lineage>
        <taxon>Viruses</taxon>
        <taxon>Varidnaviria</taxon>
        <taxon>Bamfordvirae</taxon>
        <taxon>Nucleocytoviricota</taxon>
        <taxon>Megaviricetes</taxon>
        <taxon>Imitervirales</taxon>
        <taxon>Mimiviridae</taxon>
        <taxon>Megamimivirinae</taxon>
        <taxon>Moumouvirus</taxon>
    </lineage>
</organism>
<protein>
    <submittedName>
        <fullName evidence="2">Uncharacterized protein</fullName>
    </submittedName>
</protein>
<dbReference type="EMBL" id="JX962719">
    <property type="protein sequence ID" value="AGC02356.1"/>
    <property type="molecule type" value="Genomic_DNA"/>
</dbReference>
<dbReference type="InterPro" id="IPR011047">
    <property type="entry name" value="Quinoprotein_ADH-like_sf"/>
</dbReference>
<dbReference type="Proteomes" id="UP000201640">
    <property type="component" value="Segment"/>
</dbReference>
<reference evidence="2 3" key="1">
    <citation type="journal article" date="2012" name="Genome Biol. Evol.">
        <title>Related Giant Viruses in Distant Locations and Different Habitats: Acanthamoeba polyphaga moumouvirus Represents a Third Lineage of the Mimiviridae That Is Close to the Megavirus Lineage.</title>
        <authorList>
            <person name="Yoosuf N."/>
            <person name="Yutin N."/>
            <person name="Colson P."/>
            <person name="Shabalina S.A."/>
            <person name="Pagnier I."/>
            <person name="Robert C."/>
            <person name="Azza S."/>
            <person name="Klose T."/>
            <person name="Wong J."/>
            <person name="Rossmann M.G."/>
            <person name="La Scola B."/>
            <person name="Raoult D."/>
            <person name="Koonin E.V."/>
        </authorList>
    </citation>
    <scope>NUCLEOTIDE SEQUENCE [LARGE SCALE GENOMIC DNA]</scope>
    <source>
        <strain evidence="2 3">M10A</strain>
    </source>
</reference>
<dbReference type="SUPFAM" id="SSF50998">
    <property type="entry name" value="Quinoprotein alcohol dehydrogenase-like"/>
    <property type="match status" value="1"/>
</dbReference>
<dbReference type="GeneID" id="14446094"/>
<evidence type="ECO:0000313" key="2">
    <source>
        <dbReference type="EMBL" id="AGC02356.1"/>
    </source>
</evidence>
<dbReference type="RefSeq" id="YP_007354792.1">
    <property type="nucleotide sequence ID" value="NC_020104.1"/>
</dbReference>
<name>L7RDJ1_9VIRU</name>
<evidence type="ECO:0000256" key="1">
    <source>
        <dbReference type="ARBA" id="ARBA00006497"/>
    </source>
</evidence>
<dbReference type="InterPro" id="IPR015943">
    <property type="entry name" value="WD40/YVTN_repeat-like_dom_sf"/>
</dbReference>
<accession>L7RDJ1</accession>
<comment type="similarity">
    <text evidence="1">Belongs to the mimivirus BTB/WD family.</text>
</comment>
<dbReference type="KEGG" id="vg:14446094"/>
<gene>
    <name evidence="2" type="ORF">Moumou_00839</name>
</gene>
<dbReference type="Gene3D" id="2.130.10.10">
    <property type="entry name" value="YVTN repeat-like/Quinoprotein amine dehydrogenase"/>
    <property type="match status" value="1"/>
</dbReference>
<sequence>MLISVLQDIRLSSKYLKLLVENIPNDYDLSNLDKNIKEMIKYYYKYDILFCSDDNISIWNININKLIKQVSRTTISSNGWCNYRVLLIKNYLVIMNRSIEIWNIHDLTFTNKFNHVDSNYIINIGYNKKNNTIVFINTSGEIITYDFDTEEKIKTININLVREFINECFISDDCKYLAITKSNHTYFIEIETGKIKGY</sequence>